<feature type="transmembrane region" description="Helical" evidence="14">
    <location>
        <begin position="219"/>
        <end position="238"/>
    </location>
</feature>
<feature type="transmembrane region" description="Helical" evidence="14">
    <location>
        <begin position="292"/>
        <end position="316"/>
    </location>
</feature>
<evidence type="ECO:0000256" key="6">
    <source>
        <dbReference type="ARBA" id="ARBA00022475"/>
    </source>
</evidence>
<gene>
    <name evidence="15" type="ORF">KAM644c_12480</name>
</gene>
<keyword evidence="9 14" id="KW-1133">Transmembrane helix</keyword>
<organism evidence="15 16">
    <name type="scientific">Klebsiella quasipneumoniae subsp. quasipneumoniae</name>
    <dbReference type="NCBI Taxonomy" id="1667327"/>
    <lineage>
        <taxon>Bacteria</taxon>
        <taxon>Pseudomonadati</taxon>
        <taxon>Pseudomonadota</taxon>
        <taxon>Gammaproteobacteria</taxon>
        <taxon>Enterobacterales</taxon>
        <taxon>Enterobacteriaceae</taxon>
        <taxon>Klebsiella/Raoultella group</taxon>
        <taxon>Klebsiella</taxon>
        <taxon>Klebsiella pneumoniae complex</taxon>
    </lineage>
</organism>
<dbReference type="EMBL" id="AP026407">
    <property type="protein sequence ID" value="BDO12182.1"/>
    <property type="molecule type" value="Genomic_DNA"/>
</dbReference>
<dbReference type="RefSeq" id="WP_060590176.1">
    <property type="nucleotide sequence ID" value="NZ_AP026392.1"/>
</dbReference>
<dbReference type="InterPro" id="IPR011541">
    <property type="entry name" value="Ni/Co_transpt_high_affinity"/>
</dbReference>
<feature type="transmembrane region" description="Helical" evidence="14">
    <location>
        <begin position="109"/>
        <end position="133"/>
    </location>
</feature>
<dbReference type="AlphaFoldDB" id="A0AAN1Y2X3"/>
<keyword evidence="11" id="KW-0921">Nickel transport</keyword>
<evidence type="ECO:0000313" key="15">
    <source>
        <dbReference type="EMBL" id="BDO12182.1"/>
    </source>
</evidence>
<dbReference type="GO" id="GO:0015099">
    <property type="term" value="F:nickel cation transmembrane transporter activity"/>
    <property type="evidence" value="ECO:0007669"/>
    <property type="project" value="UniProtKB-UniRule"/>
</dbReference>
<evidence type="ECO:0000256" key="3">
    <source>
        <dbReference type="ARBA" id="ARBA00010428"/>
    </source>
</evidence>
<keyword evidence="10" id="KW-0406">Ion transport</keyword>
<evidence type="ECO:0000256" key="11">
    <source>
        <dbReference type="ARBA" id="ARBA00023112"/>
    </source>
</evidence>
<evidence type="ECO:0000256" key="10">
    <source>
        <dbReference type="ARBA" id="ARBA00023065"/>
    </source>
</evidence>
<keyword evidence="12 14" id="KW-0472">Membrane</keyword>
<sequence>MSVIFTPRTRASRWKALWPLALLLAVSVTGGFWLWQAWPQVLMQSAVWQRALNLELSRLLQAVAENPAAAGLSLLGFSFVYGVLHALGPGHGKIVITTWLATHPSKLKSSINLTLAASLLQGLVAIALVVVVLALLQLPARQLHLSSFWLEKGSYLLVGALGLLLCWRALKKLRLLLSRPTFTAFTPHHVHNEHCGCGHQHLPAPEQLQAGDDWRARSVIVLSMGMRPCSGAIMVLLFSKVIGVFNWGMAAALAMAAGTSLTITALALLVHSFRQLAVKLGRHQAPPLWRQVGWLTLALAGGVALLVAAVVMWSSAIAPGGGLRPF</sequence>
<dbReference type="PANTHER" id="PTHR40659">
    <property type="entry name" value="NICKEL/COBALT EFFLUX SYSTEM RCNA"/>
    <property type="match status" value="1"/>
</dbReference>
<comment type="similarity">
    <text evidence="3">Belongs to the NiCoT transporter (TC 2.A.52) family. RcnA subfamily.</text>
</comment>
<comment type="subcellular location">
    <subcellularLocation>
        <location evidence="2 14">Cell membrane</location>
        <topology evidence="2 14">Multi-pass membrane protein</topology>
    </subcellularLocation>
</comment>
<dbReference type="GO" id="GO:0032025">
    <property type="term" value="P:response to cobalt ion"/>
    <property type="evidence" value="ECO:0007669"/>
    <property type="project" value="TreeGrafter"/>
</dbReference>
<dbReference type="GO" id="GO:0005886">
    <property type="term" value="C:plasma membrane"/>
    <property type="evidence" value="ECO:0007669"/>
    <property type="project" value="UniProtKB-SubCell"/>
</dbReference>
<evidence type="ECO:0000256" key="12">
    <source>
        <dbReference type="ARBA" id="ARBA00023136"/>
    </source>
</evidence>
<evidence type="ECO:0000256" key="4">
    <source>
        <dbReference type="ARBA" id="ARBA00022426"/>
    </source>
</evidence>
<feature type="transmembrane region" description="Helical" evidence="14">
    <location>
        <begin position="244"/>
        <end position="271"/>
    </location>
</feature>
<dbReference type="GO" id="GO:0006824">
    <property type="term" value="P:cobalt ion transport"/>
    <property type="evidence" value="ECO:0007669"/>
    <property type="project" value="UniProtKB-KW"/>
</dbReference>
<evidence type="ECO:0000256" key="1">
    <source>
        <dbReference type="ARBA" id="ARBA00002510"/>
    </source>
</evidence>
<keyword evidence="13" id="KW-0170">Cobalt</keyword>
<dbReference type="GO" id="GO:0010045">
    <property type="term" value="P:response to nickel cation"/>
    <property type="evidence" value="ECO:0007669"/>
    <property type="project" value="TreeGrafter"/>
</dbReference>
<evidence type="ECO:0000256" key="5">
    <source>
        <dbReference type="ARBA" id="ARBA00022448"/>
    </source>
</evidence>
<evidence type="ECO:0000256" key="9">
    <source>
        <dbReference type="ARBA" id="ARBA00022989"/>
    </source>
</evidence>
<dbReference type="Proteomes" id="UP001058353">
    <property type="component" value="Chromosome"/>
</dbReference>
<reference evidence="15" key="1">
    <citation type="submission" date="2022-07" db="EMBL/GenBank/DDBJ databases">
        <title>Complete genome sequence of carbapenem-resistant Klebsiella spp. in Japan.</title>
        <authorList>
            <person name="Maehana S."/>
            <person name="Suzuki M."/>
            <person name="Kitasato H."/>
        </authorList>
    </citation>
    <scope>NUCLEOTIDE SEQUENCE</scope>
    <source>
        <strain evidence="15">KAM644</strain>
    </source>
</reference>
<keyword evidence="7" id="KW-0533">Nickel</keyword>
<keyword evidence="4" id="KW-0171">Cobalt transport</keyword>
<dbReference type="InterPro" id="IPR051224">
    <property type="entry name" value="NiCoT_RcnA"/>
</dbReference>
<keyword evidence="8 14" id="KW-0812">Transmembrane</keyword>
<evidence type="ECO:0000256" key="2">
    <source>
        <dbReference type="ARBA" id="ARBA00004651"/>
    </source>
</evidence>
<evidence type="ECO:0000256" key="13">
    <source>
        <dbReference type="ARBA" id="ARBA00023285"/>
    </source>
</evidence>
<feature type="transmembrane region" description="Helical" evidence="14">
    <location>
        <begin position="16"/>
        <end position="35"/>
    </location>
</feature>
<evidence type="ECO:0000256" key="14">
    <source>
        <dbReference type="RuleBase" id="RU362101"/>
    </source>
</evidence>
<comment type="function">
    <text evidence="1">Efflux system for nickel and cobalt.</text>
</comment>
<feature type="transmembrane region" description="Helical" evidence="14">
    <location>
        <begin position="153"/>
        <end position="170"/>
    </location>
</feature>
<keyword evidence="5 14" id="KW-0813">Transport</keyword>
<evidence type="ECO:0000256" key="7">
    <source>
        <dbReference type="ARBA" id="ARBA00022596"/>
    </source>
</evidence>
<dbReference type="Pfam" id="PF03824">
    <property type="entry name" value="NicO"/>
    <property type="match status" value="2"/>
</dbReference>
<evidence type="ECO:0000313" key="16">
    <source>
        <dbReference type="Proteomes" id="UP001058353"/>
    </source>
</evidence>
<protein>
    <recommendedName>
        <fullName evidence="14">Nickel/cobalt efflux system</fullName>
    </recommendedName>
</protein>
<dbReference type="PANTHER" id="PTHR40659:SF1">
    <property type="entry name" value="NICKEL_COBALT EFFLUX SYSTEM RCNA"/>
    <property type="match status" value="1"/>
</dbReference>
<dbReference type="GO" id="GO:0046583">
    <property type="term" value="F:monoatomic cation efflux transmembrane transporter activity"/>
    <property type="evidence" value="ECO:0007669"/>
    <property type="project" value="TreeGrafter"/>
</dbReference>
<feature type="transmembrane region" description="Helical" evidence="14">
    <location>
        <begin position="68"/>
        <end position="88"/>
    </location>
</feature>
<evidence type="ECO:0000256" key="8">
    <source>
        <dbReference type="ARBA" id="ARBA00022692"/>
    </source>
</evidence>
<accession>A0AAN1Y2X3</accession>
<keyword evidence="6" id="KW-1003">Cell membrane</keyword>
<proteinExistence type="inferred from homology"/>
<name>A0AAN1Y2X3_9ENTR</name>